<name>A0A1I1T0E7_PSEOC</name>
<evidence type="ECO:0000259" key="1">
    <source>
        <dbReference type="Pfam" id="PF00535"/>
    </source>
</evidence>
<dbReference type="AlphaFoldDB" id="A0A1I1T0E7"/>
<accession>A0A1I1T0E7</accession>
<dbReference type="GO" id="GO:0016740">
    <property type="term" value="F:transferase activity"/>
    <property type="evidence" value="ECO:0007669"/>
    <property type="project" value="UniProtKB-KW"/>
</dbReference>
<dbReference type="EMBL" id="FOMO01000002">
    <property type="protein sequence ID" value="SFD48770.1"/>
    <property type="molecule type" value="Genomic_DNA"/>
</dbReference>
<keyword evidence="2" id="KW-0808">Transferase</keyword>
<sequence>MWVLIVQNRLAPVVIFVYARRDHVEKTISALLSNELSPDTDLIVYSDGARSHADVEKVAEVRFFFESLIGFKSVTLRAREHNFGLAKNIIEGVTEVLEDHESLIVLEDDMVTSPFFLKYMNDALDFYKDDSRIISVHGYIFPVKLLLPETFFLLGADCWGWATWRRGWEFFNCDGNYLLEKIKQRGLQKKFDFNGAYPYTQMLLDQIEGRNNSWAIRWYASAFLADKLTLYPGKSLVLNIGNDGSGTHCEQENSFDVSLSSQPIVVGSVKVEDSYEGRRAFEEFLNGLRGSFLKRLKRFLFRFLR</sequence>
<dbReference type="InterPro" id="IPR029044">
    <property type="entry name" value="Nucleotide-diphossugar_trans"/>
</dbReference>
<gene>
    <name evidence="2" type="ORF">SAMN05216372_10210</name>
</gene>
<dbReference type="Pfam" id="PF00535">
    <property type="entry name" value="Glycos_transf_2"/>
    <property type="match status" value="1"/>
</dbReference>
<organism evidence="2 3">
    <name type="scientific">Pseudomonas straminea</name>
    <dbReference type="NCBI Taxonomy" id="47882"/>
    <lineage>
        <taxon>Bacteria</taxon>
        <taxon>Pseudomonadati</taxon>
        <taxon>Pseudomonadota</taxon>
        <taxon>Gammaproteobacteria</taxon>
        <taxon>Pseudomonadales</taxon>
        <taxon>Pseudomonadaceae</taxon>
        <taxon>Phytopseudomonas</taxon>
    </lineage>
</organism>
<dbReference type="SUPFAM" id="SSF53448">
    <property type="entry name" value="Nucleotide-diphospho-sugar transferases"/>
    <property type="match status" value="1"/>
</dbReference>
<protein>
    <submittedName>
        <fullName evidence="2">Glycosyl transferase family 2</fullName>
    </submittedName>
</protein>
<dbReference type="Proteomes" id="UP000243950">
    <property type="component" value="Unassembled WGS sequence"/>
</dbReference>
<dbReference type="InterPro" id="IPR001173">
    <property type="entry name" value="Glyco_trans_2-like"/>
</dbReference>
<keyword evidence="3" id="KW-1185">Reference proteome</keyword>
<dbReference type="Gene3D" id="3.90.550.10">
    <property type="entry name" value="Spore Coat Polysaccharide Biosynthesis Protein SpsA, Chain A"/>
    <property type="match status" value="1"/>
</dbReference>
<reference evidence="3" key="1">
    <citation type="submission" date="2016-10" db="EMBL/GenBank/DDBJ databases">
        <authorList>
            <person name="Varghese N."/>
            <person name="Submissions S."/>
        </authorList>
    </citation>
    <scope>NUCLEOTIDE SEQUENCE [LARGE SCALE GENOMIC DNA]</scope>
    <source>
        <strain evidence="3">JCM 2783</strain>
    </source>
</reference>
<evidence type="ECO:0000313" key="3">
    <source>
        <dbReference type="Proteomes" id="UP000243950"/>
    </source>
</evidence>
<evidence type="ECO:0000313" key="2">
    <source>
        <dbReference type="EMBL" id="SFD48770.1"/>
    </source>
</evidence>
<feature type="domain" description="Glycosyltransferase 2-like" evidence="1">
    <location>
        <begin position="13"/>
        <end position="133"/>
    </location>
</feature>
<proteinExistence type="predicted"/>